<accession>A0A1V1PH63</accession>
<protein>
    <submittedName>
        <fullName evidence="2">Uncharacterized protein</fullName>
    </submittedName>
</protein>
<comment type="caution">
    <text evidence="2">The sequence shown here is derived from an EMBL/GenBank/DDBJ whole genome shotgun (WGS) entry which is preliminary data.</text>
</comment>
<proteinExistence type="predicted"/>
<sequence>MANYWLKDVIISKVIPFSFLPPVSLTLLGLNSLKLRNTMPSLNKIWGRVERPIIYITLGGFLFLQLISLFVKTPIVDSLITTDKIYIFIALILFYLFLFIDRRLPEKNYPSNFMHFSKFDDGINFIFKEARKVNTIHICGHSTESYRQIVKHKIIGLEIISVLMRDPDSSYFLKHIENFEREKTQIKNTVENWKDLKSENDALNLKLYISMTMTPASIF</sequence>
<organism evidence="2 3">
    <name type="scientific">Candidatus Magnetoglobus multicellularis str. Araruama</name>
    <dbReference type="NCBI Taxonomy" id="890399"/>
    <lineage>
        <taxon>Bacteria</taxon>
        <taxon>Pseudomonadati</taxon>
        <taxon>Thermodesulfobacteriota</taxon>
        <taxon>Desulfobacteria</taxon>
        <taxon>Desulfobacterales</taxon>
        <taxon>Desulfobacteraceae</taxon>
        <taxon>Candidatus Magnetoglobus</taxon>
    </lineage>
</organism>
<dbReference type="AlphaFoldDB" id="A0A1V1PH63"/>
<dbReference type="EMBL" id="ATBP01000015">
    <property type="protein sequence ID" value="ETR74241.1"/>
    <property type="molecule type" value="Genomic_DNA"/>
</dbReference>
<feature type="transmembrane region" description="Helical" evidence="1">
    <location>
        <begin position="14"/>
        <end position="33"/>
    </location>
</feature>
<reference evidence="3" key="1">
    <citation type="submission" date="2012-11" db="EMBL/GenBank/DDBJ databases">
        <authorList>
            <person name="Lucero-Rivera Y.E."/>
            <person name="Tovar-Ramirez D."/>
        </authorList>
    </citation>
    <scope>NUCLEOTIDE SEQUENCE [LARGE SCALE GENOMIC DNA]</scope>
    <source>
        <strain evidence="3">Araruama</strain>
    </source>
</reference>
<dbReference type="Proteomes" id="UP000189670">
    <property type="component" value="Unassembled WGS sequence"/>
</dbReference>
<gene>
    <name evidence="2" type="ORF">OMM_00349</name>
</gene>
<feature type="transmembrane region" description="Helical" evidence="1">
    <location>
        <begin position="53"/>
        <end position="71"/>
    </location>
</feature>
<keyword evidence="1" id="KW-0472">Membrane</keyword>
<keyword evidence="1" id="KW-1133">Transmembrane helix</keyword>
<evidence type="ECO:0000256" key="1">
    <source>
        <dbReference type="SAM" id="Phobius"/>
    </source>
</evidence>
<name>A0A1V1PH63_9BACT</name>
<keyword evidence="1" id="KW-0812">Transmembrane</keyword>
<evidence type="ECO:0000313" key="3">
    <source>
        <dbReference type="Proteomes" id="UP000189670"/>
    </source>
</evidence>
<feature type="transmembrane region" description="Helical" evidence="1">
    <location>
        <begin position="83"/>
        <end position="100"/>
    </location>
</feature>
<evidence type="ECO:0000313" key="2">
    <source>
        <dbReference type="EMBL" id="ETR74241.1"/>
    </source>
</evidence>